<dbReference type="CDD" id="cd07103">
    <property type="entry name" value="ALDH_F5_SSADH_GabD"/>
    <property type="match status" value="1"/>
</dbReference>
<dbReference type="GO" id="GO:0004777">
    <property type="term" value="F:succinate-semialdehyde dehydrogenase (NAD+) activity"/>
    <property type="evidence" value="ECO:0007669"/>
    <property type="project" value="TreeGrafter"/>
</dbReference>
<dbReference type="eggNOG" id="KOG2451">
    <property type="taxonomic scope" value="Eukaryota"/>
</dbReference>
<dbReference type="HOGENOM" id="CLU_005391_5_1_1"/>
<dbReference type="STRING" id="747676.F4RUR5"/>
<dbReference type="EC" id="1.2.1.16" evidence="6"/>
<keyword evidence="11" id="KW-1185">Reference proteome</keyword>
<dbReference type="InterPro" id="IPR016161">
    <property type="entry name" value="Ald_DH/histidinol_DH"/>
</dbReference>
<comment type="pathway">
    <text evidence="1">Amino-acid degradation; 4-aminobutanoate degradation.</text>
</comment>
<dbReference type="OrthoDB" id="310895at2759"/>
<dbReference type="GO" id="GO:0009450">
    <property type="term" value="P:gamma-aminobutyric acid catabolic process"/>
    <property type="evidence" value="ECO:0007669"/>
    <property type="project" value="TreeGrafter"/>
</dbReference>
<gene>
    <name evidence="10" type="ORF">MELLADRAFT_75264</name>
</gene>
<accession>F4RUR5</accession>
<evidence type="ECO:0000313" key="10">
    <source>
        <dbReference type="EMBL" id="EGG03877.1"/>
    </source>
</evidence>
<dbReference type="EMBL" id="GL883122">
    <property type="protein sequence ID" value="EGG03877.1"/>
    <property type="molecule type" value="Genomic_DNA"/>
</dbReference>
<dbReference type="RefSeq" id="XP_007412991.1">
    <property type="nucleotide sequence ID" value="XM_007412929.1"/>
</dbReference>
<dbReference type="InterPro" id="IPR016163">
    <property type="entry name" value="Ald_DH_C"/>
</dbReference>
<dbReference type="FunFam" id="3.40.309.10:FF:000004">
    <property type="entry name" value="Succinate-semialdehyde dehydrogenase I"/>
    <property type="match status" value="1"/>
</dbReference>
<dbReference type="InterPro" id="IPR029510">
    <property type="entry name" value="Ald_DH_CS_GLU"/>
</dbReference>
<dbReference type="SUPFAM" id="SSF53720">
    <property type="entry name" value="ALDH-like"/>
    <property type="match status" value="1"/>
</dbReference>
<evidence type="ECO:0000256" key="1">
    <source>
        <dbReference type="ARBA" id="ARBA00005176"/>
    </source>
</evidence>
<dbReference type="Gene3D" id="3.40.605.10">
    <property type="entry name" value="Aldehyde Dehydrogenase, Chain A, domain 1"/>
    <property type="match status" value="1"/>
</dbReference>
<feature type="domain" description="Aldehyde dehydrogenase" evidence="9">
    <location>
        <begin position="54"/>
        <end position="517"/>
    </location>
</feature>
<keyword evidence="3 8" id="KW-0560">Oxidoreductase</keyword>
<dbReference type="InterPro" id="IPR016162">
    <property type="entry name" value="Ald_DH_N"/>
</dbReference>
<comment type="catalytic activity">
    <reaction evidence="5">
        <text>succinate semialdehyde + NAD(+) + H2O = succinate + NADH + 2 H(+)</text>
        <dbReference type="Rhea" id="RHEA:13217"/>
        <dbReference type="ChEBI" id="CHEBI:15377"/>
        <dbReference type="ChEBI" id="CHEBI:15378"/>
        <dbReference type="ChEBI" id="CHEBI:30031"/>
        <dbReference type="ChEBI" id="CHEBI:57540"/>
        <dbReference type="ChEBI" id="CHEBI:57706"/>
        <dbReference type="ChEBI" id="CHEBI:57945"/>
        <dbReference type="EC" id="1.2.1.16"/>
    </reaction>
</comment>
<name>F4RUR5_MELLP</name>
<dbReference type="GeneID" id="18932633"/>
<dbReference type="InterPro" id="IPR015590">
    <property type="entry name" value="Aldehyde_DH_dom"/>
</dbReference>
<dbReference type="KEGG" id="mlr:MELLADRAFT_75264"/>
<feature type="active site" evidence="7">
    <location>
        <position position="292"/>
    </location>
</feature>
<proteinExistence type="inferred from homology"/>
<reference evidence="11" key="1">
    <citation type="journal article" date="2011" name="Proc. Natl. Acad. Sci. U.S.A.">
        <title>Obligate biotrophy features unraveled by the genomic analysis of rust fungi.</title>
        <authorList>
            <person name="Duplessis S."/>
            <person name="Cuomo C.A."/>
            <person name="Lin Y.-C."/>
            <person name="Aerts A."/>
            <person name="Tisserant E."/>
            <person name="Veneault-Fourrey C."/>
            <person name="Joly D.L."/>
            <person name="Hacquard S."/>
            <person name="Amselem J."/>
            <person name="Cantarel B.L."/>
            <person name="Chiu R."/>
            <person name="Coutinho P.M."/>
            <person name="Feau N."/>
            <person name="Field M."/>
            <person name="Frey P."/>
            <person name="Gelhaye E."/>
            <person name="Goldberg J."/>
            <person name="Grabherr M.G."/>
            <person name="Kodira C.D."/>
            <person name="Kohler A."/>
            <person name="Kuees U."/>
            <person name="Lindquist E.A."/>
            <person name="Lucas S.M."/>
            <person name="Mago R."/>
            <person name="Mauceli E."/>
            <person name="Morin E."/>
            <person name="Murat C."/>
            <person name="Pangilinan J.L."/>
            <person name="Park R."/>
            <person name="Pearson M."/>
            <person name="Quesneville H."/>
            <person name="Rouhier N."/>
            <person name="Sakthikumar S."/>
            <person name="Salamov A.A."/>
            <person name="Schmutz J."/>
            <person name="Selles B."/>
            <person name="Shapiro H."/>
            <person name="Tanguay P."/>
            <person name="Tuskan G.A."/>
            <person name="Henrissat B."/>
            <person name="Van de Peer Y."/>
            <person name="Rouze P."/>
            <person name="Ellis J.G."/>
            <person name="Dodds P.N."/>
            <person name="Schein J.E."/>
            <person name="Zhong S."/>
            <person name="Hamelin R.C."/>
            <person name="Grigoriev I.V."/>
            <person name="Szabo L.J."/>
            <person name="Martin F."/>
        </authorList>
    </citation>
    <scope>NUCLEOTIDE SEQUENCE [LARGE SCALE GENOMIC DNA]</scope>
    <source>
        <strain evidence="11">98AG31 / pathotype 3-4-7</strain>
    </source>
</reference>
<dbReference type="Gene3D" id="3.40.309.10">
    <property type="entry name" value="Aldehyde Dehydrogenase, Chain A, domain 2"/>
    <property type="match status" value="1"/>
</dbReference>
<protein>
    <recommendedName>
        <fullName evidence="6">succinate-semialdehyde dehydrogenase [NAD(P)(+)]</fullName>
        <ecNumber evidence="6">1.2.1.16</ecNumber>
    </recommendedName>
</protein>
<evidence type="ECO:0000256" key="7">
    <source>
        <dbReference type="PROSITE-ProRule" id="PRU10007"/>
    </source>
</evidence>
<dbReference type="InParanoid" id="F4RUR5"/>
<dbReference type="GO" id="GO:0005737">
    <property type="term" value="C:cytoplasm"/>
    <property type="evidence" value="ECO:0007669"/>
    <property type="project" value="TreeGrafter"/>
</dbReference>
<dbReference type="PANTHER" id="PTHR43353">
    <property type="entry name" value="SUCCINATE-SEMIALDEHYDE DEHYDROGENASE, MITOCHONDRIAL"/>
    <property type="match status" value="1"/>
</dbReference>
<sequence length="523" mass="56335">MIGRRLGFHIGHRLAKLQTVTFSFRIMMTSSSQSPSQLNDPSLFKQKAYVNGNWLDSQSQTTFSVQNPATGEQIGTCPDMNLADLLPVVDAAKVAFDKYKLTTAKERHDLLIKFFHLLRESSQDIASLIVLENGKSLADAKGEATYAASFLEWFAGEALRTYGDVIPTTVPGVRNVVIKQPIGVVAALCPWNFPAAMITRKIAPALAAGCSVIVKAPAETPFTALALAELAHRAGFPPGVFNVITTDVNTKDIGKELCENTTIRKLSFTGSTNVGKLLMAQSASSLKKLSFELGGNAPFIVFEDADVDLAVAGAVTCKFRCSGQTCVSANRFFVHSSVYAEFATKLAMKVSEFKVGSGFDPDVTHGPLIHSRSLKKVIEHVDRAKSKGAQVLVGGRVPDDPQCRNGFFFEPTVLSEVPTGEIDGEETFGPVAALYKFETESEVIQMANDTDVGLAGYFYSRDMGQIWRVAESLEVGMVGVNTGAVSNAMTPFGGVKSSGFGREGSKYGIEEYQIVKYIAMGGV</sequence>
<evidence type="ECO:0000256" key="2">
    <source>
        <dbReference type="ARBA" id="ARBA00009986"/>
    </source>
</evidence>
<evidence type="ECO:0000256" key="8">
    <source>
        <dbReference type="RuleBase" id="RU003345"/>
    </source>
</evidence>
<evidence type="ECO:0000256" key="5">
    <source>
        <dbReference type="ARBA" id="ARBA00052698"/>
    </source>
</evidence>
<dbReference type="Pfam" id="PF00171">
    <property type="entry name" value="Aldedh"/>
    <property type="match status" value="1"/>
</dbReference>
<comment type="catalytic activity">
    <reaction evidence="4">
        <text>succinate semialdehyde + NADP(+) + H2O = succinate + NADPH + 2 H(+)</text>
        <dbReference type="Rhea" id="RHEA:13213"/>
        <dbReference type="ChEBI" id="CHEBI:15377"/>
        <dbReference type="ChEBI" id="CHEBI:15378"/>
        <dbReference type="ChEBI" id="CHEBI:30031"/>
        <dbReference type="ChEBI" id="CHEBI:57706"/>
        <dbReference type="ChEBI" id="CHEBI:57783"/>
        <dbReference type="ChEBI" id="CHEBI:58349"/>
        <dbReference type="EC" id="1.2.1.16"/>
    </reaction>
</comment>
<evidence type="ECO:0000313" key="11">
    <source>
        <dbReference type="Proteomes" id="UP000001072"/>
    </source>
</evidence>
<comment type="similarity">
    <text evidence="2 8">Belongs to the aldehyde dehydrogenase family.</text>
</comment>
<organism evidence="11">
    <name type="scientific">Melampsora larici-populina (strain 98AG31 / pathotype 3-4-7)</name>
    <name type="common">Poplar leaf rust fungus</name>
    <dbReference type="NCBI Taxonomy" id="747676"/>
    <lineage>
        <taxon>Eukaryota</taxon>
        <taxon>Fungi</taxon>
        <taxon>Dikarya</taxon>
        <taxon>Basidiomycota</taxon>
        <taxon>Pucciniomycotina</taxon>
        <taxon>Pucciniomycetes</taxon>
        <taxon>Pucciniales</taxon>
        <taxon>Melampsoraceae</taxon>
        <taxon>Melampsora</taxon>
    </lineage>
</organism>
<dbReference type="AlphaFoldDB" id="F4RUR5"/>
<dbReference type="VEuPathDB" id="FungiDB:MELLADRAFT_75264"/>
<dbReference type="FunFam" id="3.40.605.10:FF:000005">
    <property type="entry name" value="Succinate-semialdehyde dehydrogenase I"/>
    <property type="match status" value="1"/>
</dbReference>
<dbReference type="PROSITE" id="PS00687">
    <property type="entry name" value="ALDEHYDE_DEHYDR_GLU"/>
    <property type="match status" value="1"/>
</dbReference>
<evidence type="ECO:0000256" key="6">
    <source>
        <dbReference type="ARBA" id="ARBA00067047"/>
    </source>
</evidence>
<dbReference type="InterPro" id="IPR050740">
    <property type="entry name" value="Aldehyde_DH_Superfamily"/>
</dbReference>
<evidence type="ECO:0000256" key="3">
    <source>
        <dbReference type="ARBA" id="ARBA00023002"/>
    </source>
</evidence>
<evidence type="ECO:0000256" key="4">
    <source>
        <dbReference type="ARBA" id="ARBA00050387"/>
    </source>
</evidence>
<dbReference type="PANTHER" id="PTHR43353:SF10">
    <property type="entry name" value="SUCCINATE-SEMIALDEHYDE DEHYDROGENASE (NADP+)"/>
    <property type="match status" value="1"/>
</dbReference>
<evidence type="ECO:0000259" key="9">
    <source>
        <dbReference type="Pfam" id="PF00171"/>
    </source>
</evidence>
<dbReference type="FunCoup" id="F4RUR5">
    <property type="interactions" value="137"/>
</dbReference>
<dbReference type="Proteomes" id="UP000001072">
    <property type="component" value="Unassembled WGS sequence"/>
</dbReference>